<dbReference type="InterPro" id="IPR004045">
    <property type="entry name" value="Glutathione_S-Trfase_N"/>
</dbReference>
<dbReference type="PANTHER" id="PTHR11260:SF708">
    <property type="entry name" value="GLUTATHIONE TRANSFERASE"/>
    <property type="match status" value="1"/>
</dbReference>
<evidence type="ECO:0000313" key="7">
    <source>
        <dbReference type="Proteomes" id="UP001231189"/>
    </source>
</evidence>
<name>A0AAD8T5U7_LOLMU</name>
<dbReference type="Pfam" id="PF00043">
    <property type="entry name" value="GST_C"/>
    <property type="match status" value="1"/>
</dbReference>
<dbReference type="PROSITE" id="PS50404">
    <property type="entry name" value="GST_NTER"/>
    <property type="match status" value="1"/>
</dbReference>
<comment type="catalytic activity">
    <reaction evidence="3">
        <text>RX + glutathione = an S-substituted glutathione + a halide anion + H(+)</text>
        <dbReference type="Rhea" id="RHEA:16437"/>
        <dbReference type="ChEBI" id="CHEBI:15378"/>
        <dbReference type="ChEBI" id="CHEBI:16042"/>
        <dbReference type="ChEBI" id="CHEBI:17792"/>
        <dbReference type="ChEBI" id="CHEBI:57925"/>
        <dbReference type="ChEBI" id="CHEBI:90779"/>
        <dbReference type="EC" id="2.5.1.18"/>
    </reaction>
</comment>
<dbReference type="InterPro" id="IPR045074">
    <property type="entry name" value="GST_C_Tau"/>
</dbReference>
<feature type="domain" description="GST C-terminal" evidence="5">
    <location>
        <begin position="89"/>
        <end position="216"/>
    </location>
</feature>
<dbReference type="InterPro" id="IPR040079">
    <property type="entry name" value="Glutathione_S-Trfase"/>
</dbReference>
<evidence type="ECO:0000313" key="6">
    <source>
        <dbReference type="EMBL" id="KAK1669899.1"/>
    </source>
</evidence>
<dbReference type="EC" id="2.5.1.18" evidence="1"/>
<dbReference type="Gene3D" id="3.40.30.10">
    <property type="entry name" value="Glutaredoxin"/>
    <property type="match status" value="1"/>
</dbReference>
<dbReference type="SFLD" id="SFLDG01152">
    <property type="entry name" value="Main.3:_Omega-_and_Tau-like"/>
    <property type="match status" value="1"/>
</dbReference>
<keyword evidence="7" id="KW-1185">Reference proteome</keyword>
<dbReference type="InterPro" id="IPR036282">
    <property type="entry name" value="Glutathione-S-Trfase_C_sf"/>
</dbReference>
<keyword evidence="2" id="KW-0808">Transferase</keyword>
<protein>
    <recommendedName>
        <fullName evidence="1">glutathione transferase</fullName>
        <ecNumber evidence="1">2.5.1.18</ecNumber>
    </recommendedName>
</protein>
<dbReference type="InterPro" id="IPR010987">
    <property type="entry name" value="Glutathione-S-Trfase_C-like"/>
</dbReference>
<dbReference type="PANTHER" id="PTHR11260">
    <property type="entry name" value="GLUTATHIONE S-TRANSFERASE, GST, SUPERFAMILY, GST DOMAIN CONTAINING"/>
    <property type="match status" value="1"/>
</dbReference>
<proteinExistence type="predicted"/>
<dbReference type="Proteomes" id="UP001231189">
    <property type="component" value="Unassembled WGS sequence"/>
</dbReference>
<dbReference type="FunFam" id="1.20.1050.10:FF:000012">
    <property type="entry name" value="Tau class glutathione S-transferase"/>
    <property type="match status" value="1"/>
</dbReference>
<evidence type="ECO:0000256" key="3">
    <source>
        <dbReference type="ARBA" id="ARBA00047960"/>
    </source>
</evidence>
<dbReference type="EMBL" id="JAUUTY010000003">
    <property type="protein sequence ID" value="KAK1669899.1"/>
    <property type="molecule type" value="Genomic_DNA"/>
</dbReference>
<dbReference type="SFLD" id="SFLDG00358">
    <property type="entry name" value="Main_(cytGST)"/>
    <property type="match status" value="1"/>
</dbReference>
<sequence length="231" mass="25695">MGEPAAKLIGTFGSGFSHRVEVTLRLKGVPYELVLEDLRNKSDLLLTHNPVHKMIPVLLHGDRPAICESLVIIEYVDEAFAGPSILPTDPHKRAEARFWARFIDEKFARPFWMSFWSTADVGGKVHEDFVNEAKGNLLLLEGQLNGNSFFGGDTIGLVDIAAAGLAHWLGVFEEICGVTLVTNEEFPGLTRWAKAYIEDEHVKQCLPERGQLVAMFSACREMFRGMPTAPK</sequence>
<dbReference type="AlphaFoldDB" id="A0AAD8T5U7"/>
<organism evidence="6 7">
    <name type="scientific">Lolium multiflorum</name>
    <name type="common">Italian ryegrass</name>
    <name type="synonym">Lolium perenne subsp. multiflorum</name>
    <dbReference type="NCBI Taxonomy" id="4521"/>
    <lineage>
        <taxon>Eukaryota</taxon>
        <taxon>Viridiplantae</taxon>
        <taxon>Streptophyta</taxon>
        <taxon>Embryophyta</taxon>
        <taxon>Tracheophyta</taxon>
        <taxon>Spermatophyta</taxon>
        <taxon>Magnoliopsida</taxon>
        <taxon>Liliopsida</taxon>
        <taxon>Poales</taxon>
        <taxon>Poaceae</taxon>
        <taxon>BOP clade</taxon>
        <taxon>Pooideae</taxon>
        <taxon>Poodae</taxon>
        <taxon>Poeae</taxon>
        <taxon>Poeae Chloroplast Group 2 (Poeae type)</taxon>
        <taxon>Loliodinae</taxon>
        <taxon>Loliinae</taxon>
        <taxon>Lolium</taxon>
    </lineage>
</organism>
<dbReference type="GO" id="GO:0004364">
    <property type="term" value="F:glutathione transferase activity"/>
    <property type="evidence" value="ECO:0007669"/>
    <property type="project" value="UniProtKB-EC"/>
</dbReference>
<dbReference type="CDD" id="cd03185">
    <property type="entry name" value="GST_C_Tau"/>
    <property type="match status" value="1"/>
</dbReference>
<accession>A0AAD8T5U7</accession>
<evidence type="ECO:0000259" key="4">
    <source>
        <dbReference type="PROSITE" id="PS50404"/>
    </source>
</evidence>
<dbReference type="Gene3D" id="1.20.1050.10">
    <property type="match status" value="1"/>
</dbReference>
<dbReference type="PROSITE" id="PS50405">
    <property type="entry name" value="GST_CTER"/>
    <property type="match status" value="1"/>
</dbReference>
<dbReference type="SFLD" id="SFLDS00019">
    <property type="entry name" value="Glutathione_Transferase_(cytos"/>
    <property type="match status" value="1"/>
</dbReference>
<evidence type="ECO:0000256" key="2">
    <source>
        <dbReference type="ARBA" id="ARBA00022679"/>
    </source>
</evidence>
<dbReference type="InterPro" id="IPR004046">
    <property type="entry name" value="GST_C"/>
</dbReference>
<evidence type="ECO:0000256" key="1">
    <source>
        <dbReference type="ARBA" id="ARBA00012452"/>
    </source>
</evidence>
<dbReference type="CDD" id="cd03058">
    <property type="entry name" value="GST_N_Tau"/>
    <property type="match status" value="1"/>
</dbReference>
<dbReference type="InterPro" id="IPR036249">
    <property type="entry name" value="Thioredoxin-like_sf"/>
</dbReference>
<feature type="domain" description="GST N-terminal" evidence="4">
    <location>
        <begin position="4"/>
        <end position="84"/>
    </location>
</feature>
<gene>
    <name evidence="6" type="ORF">QYE76_058058</name>
</gene>
<dbReference type="Pfam" id="PF13409">
    <property type="entry name" value="GST_N_2"/>
    <property type="match status" value="1"/>
</dbReference>
<comment type="caution">
    <text evidence="6">The sequence shown here is derived from an EMBL/GenBank/DDBJ whole genome shotgun (WGS) entry which is preliminary data.</text>
</comment>
<dbReference type="InterPro" id="IPR045073">
    <property type="entry name" value="Omega/Tau-like"/>
</dbReference>
<evidence type="ECO:0000259" key="5">
    <source>
        <dbReference type="PROSITE" id="PS50405"/>
    </source>
</evidence>
<dbReference type="SUPFAM" id="SSF52833">
    <property type="entry name" value="Thioredoxin-like"/>
    <property type="match status" value="1"/>
</dbReference>
<dbReference type="GO" id="GO:0006749">
    <property type="term" value="P:glutathione metabolic process"/>
    <property type="evidence" value="ECO:0007669"/>
    <property type="project" value="InterPro"/>
</dbReference>
<reference evidence="6" key="1">
    <citation type="submission" date="2023-07" db="EMBL/GenBank/DDBJ databases">
        <title>A chromosome-level genome assembly of Lolium multiflorum.</title>
        <authorList>
            <person name="Chen Y."/>
            <person name="Copetti D."/>
            <person name="Kolliker R."/>
            <person name="Studer B."/>
        </authorList>
    </citation>
    <scope>NUCLEOTIDE SEQUENCE</scope>
    <source>
        <strain evidence="6">02402/16</strain>
        <tissue evidence="6">Leaf</tissue>
    </source>
</reference>
<dbReference type="SUPFAM" id="SSF47616">
    <property type="entry name" value="GST C-terminal domain-like"/>
    <property type="match status" value="1"/>
</dbReference>
<dbReference type="GO" id="GO:0005737">
    <property type="term" value="C:cytoplasm"/>
    <property type="evidence" value="ECO:0007669"/>
    <property type="project" value="TreeGrafter"/>
</dbReference>